<evidence type="ECO:0000256" key="4">
    <source>
        <dbReference type="ARBA" id="ARBA00022563"/>
    </source>
</evidence>
<dbReference type="InterPro" id="IPR024072">
    <property type="entry name" value="DHFR-like_dom_sf"/>
</dbReference>
<evidence type="ECO:0000256" key="6">
    <source>
        <dbReference type="ARBA" id="ARBA00023002"/>
    </source>
</evidence>
<dbReference type="PANTHER" id="PTHR48069:SF3">
    <property type="entry name" value="DIHYDROFOLATE REDUCTASE"/>
    <property type="match status" value="1"/>
</dbReference>
<evidence type="ECO:0000256" key="1">
    <source>
        <dbReference type="ARBA" id="ARBA00004903"/>
    </source>
</evidence>
<evidence type="ECO:0000259" key="7">
    <source>
        <dbReference type="PROSITE" id="PS51330"/>
    </source>
</evidence>
<dbReference type="SUPFAM" id="SSF53597">
    <property type="entry name" value="Dihydrofolate reductase-like"/>
    <property type="match status" value="1"/>
</dbReference>
<gene>
    <name evidence="8" type="ORF">A2648_01695</name>
</gene>
<organism evidence="8 9">
    <name type="scientific">Candidatus Lloydbacteria bacterium RIFCSPHIGHO2_01_FULL_41_20</name>
    <dbReference type="NCBI Taxonomy" id="1798657"/>
    <lineage>
        <taxon>Bacteria</taxon>
        <taxon>Candidatus Lloydiibacteriota</taxon>
    </lineage>
</organism>
<comment type="similarity">
    <text evidence="2">Belongs to the dihydrofolate reductase family.</text>
</comment>
<dbReference type="Proteomes" id="UP000178841">
    <property type="component" value="Unassembled WGS sequence"/>
</dbReference>
<evidence type="ECO:0000256" key="2">
    <source>
        <dbReference type="ARBA" id="ARBA00009539"/>
    </source>
</evidence>
<evidence type="ECO:0000256" key="5">
    <source>
        <dbReference type="ARBA" id="ARBA00022857"/>
    </source>
</evidence>
<keyword evidence="5" id="KW-0521">NADP</keyword>
<proteinExistence type="inferred from homology"/>
<dbReference type="STRING" id="1798657.A2648_01695"/>
<dbReference type="GO" id="GO:0050661">
    <property type="term" value="F:NADP binding"/>
    <property type="evidence" value="ECO:0007669"/>
    <property type="project" value="InterPro"/>
</dbReference>
<keyword evidence="6" id="KW-0560">Oxidoreductase</keyword>
<dbReference type="CDD" id="cd00209">
    <property type="entry name" value="DHFR"/>
    <property type="match status" value="1"/>
</dbReference>
<dbReference type="GO" id="GO:0046655">
    <property type="term" value="P:folic acid metabolic process"/>
    <property type="evidence" value="ECO:0007669"/>
    <property type="project" value="TreeGrafter"/>
</dbReference>
<sequence length="168" mass="18694">MENLQIAIIAAVHETTGIIGQNGRLPWKVPEDMENFRELTMGSPIIFGRKTWELLPGKLHGRKVVVLSKTLVQVPNGVTLAHSIDASLAWGCKYAYMLGSKTIFIGGGAKIYHALLPRAEVMYLTVIGGNKPTEGDTYFPEWRDFGEIVSERILPSSPLTRFLTIKRK</sequence>
<dbReference type="GO" id="GO:0046654">
    <property type="term" value="P:tetrahydrofolate biosynthetic process"/>
    <property type="evidence" value="ECO:0007669"/>
    <property type="project" value="UniProtKB-UniPathway"/>
</dbReference>
<dbReference type="PANTHER" id="PTHR48069">
    <property type="entry name" value="DIHYDROFOLATE REDUCTASE"/>
    <property type="match status" value="1"/>
</dbReference>
<dbReference type="Gene3D" id="3.40.430.10">
    <property type="entry name" value="Dihydrofolate Reductase, subunit A"/>
    <property type="match status" value="1"/>
</dbReference>
<dbReference type="PROSITE" id="PS51330">
    <property type="entry name" value="DHFR_2"/>
    <property type="match status" value="1"/>
</dbReference>
<dbReference type="GO" id="GO:0004146">
    <property type="term" value="F:dihydrofolate reductase activity"/>
    <property type="evidence" value="ECO:0007669"/>
    <property type="project" value="UniProtKB-EC"/>
</dbReference>
<protein>
    <recommendedName>
        <fullName evidence="3">dihydrofolate reductase</fullName>
        <ecNumber evidence="3">1.5.1.3</ecNumber>
    </recommendedName>
</protein>
<dbReference type="GO" id="GO:0046452">
    <property type="term" value="P:dihydrofolate metabolic process"/>
    <property type="evidence" value="ECO:0007669"/>
    <property type="project" value="TreeGrafter"/>
</dbReference>
<evidence type="ECO:0000313" key="8">
    <source>
        <dbReference type="EMBL" id="OGZ04435.1"/>
    </source>
</evidence>
<comment type="caution">
    <text evidence="8">The sequence shown here is derived from an EMBL/GenBank/DDBJ whole genome shotgun (WGS) entry which is preliminary data.</text>
</comment>
<reference evidence="8 9" key="1">
    <citation type="journal article" date="2016" name="Nat. Commun.">
        <title>Thousands of microbial genomes shed light on interconnected biogeochemical processes in an aquifer system.</title>
        <authorList>
            <person name="Anantharaman K."/>
            <person name="Brown C.T."/>
            <person name="Hug L.A."/>
            <person name="Sharon I."/>
            <person name="Castelle C.J."/>
            <person name="Probst A.J."/>
            <person name="Thomas B.C."/>
            <person name="Singh A."/>
            <person name="Wilkins M.J."/>
            <person name="Karaoz U."/>
            <person name="Brodie E.L."/>
            <person name="Williams K.H."/>
            <person name="Hubbard S.S."/>
            <person name="Banfield J.F."/>
        </authorList>
    </citation>
    <scope>NUCLEOTIDE SEQUENCE [LARGE SCALE GENOMIC DNA]</scope>
</reference>
<dbReference type="EMBL" id="MHLH01000006">
    <property type="protein sequence ID" value="OGZ04435.1"/>
    <property type="molecule type" value="Genomic_DNA"/>
</dbReference>
<evidence type="ECO:0000313" key="9">
    <source>
        <dbReference type="Proteomes" id="UP000178841"/>
    </source>
</evidence>
<name>A0A1G2CSR4_9BACT</name>
<comment type="pathway">
    <text evidence="1">Cofactor biosynthesis; tetrahydrofolate biosynthesis; 5,6,7,8-tetrahydrofolate from 7,8-dihydrofolate: step 1/1.</text>
</comment>
<dbReference type="EC" id="1.5.1.3" evidence="3"/>
<evidence type="ECO:0000256" key="3">
    <source>
        <dbReference type="ARBA" id="ARBA00012856"/>
    </source>
</evidence>
<dbReference type="PRINTS" id="PR00070">
    <property type="entry name" value="DHFR"/>
</dbReference>
<dbReference type="GO" id="GO:0006730">
    <property type="term" value="P:one-carbon metabolic process"/>
    <property type="evidence" value="ECO:0007669"/>
    <property type="project" value="UniProtKB-KW"/>
</dbReference>
<dbReference type="Pfam" id="PF00186">
    <property type="entry name" value="DHFR_1"/>
    <property type="match status" value="1"/>
</dbReference>
<dbReference type="AlphaFoldDB" id="A0A1G2CSR4"/>
<feature type="domain" description="DHFR" evidence="7">
    <location>
        <begin position="5"/>
        <end position="168"/>
    </location>
</feature>
<dbReference type="InterPro" id="IPR012259">
    <property type="entry name" value="DHFR"/>
</dbReference>
<dbReference type="UniPathway" id="UPA00077">
    <property type="reaction ID" value="UER00158"/>
</dbReference>
<dbReference type="InterPro" id="IPR001796">
    <property type="entry name" value="DHFR_dom"/>
</dbReference>
<keyword evidence="4" id="KW-0554">One-carbon metabolism</keyword>
<accession>A0A1G2CSR4</accession>